<keyword evidence="4" id="KW-0862">Zinc</keyword>
<evidence type="ECO:0000256" key="4">
    <source>
        <dbReference type="PROSITE-ProRule" id="PRU00236"/>
    </source>
</evidence>
<evidence type="ECO:0000256" key="1">
    <source>
        <dbReference type="ARBA" id="ARBA00006924"/>
    </source>
</evidence>
<dbReference type="GO" id="GO:0017136">
    <property type="term" value="F:histone deacetylase activity, NAD-dependent"/>
    <property type="evidence" value="ECO:0007669"/>
    <property type="project" value="TreeGrafter"/>
</dbReference>
<keyword evidence="7" id="KW-1185">Reference proteome</keyword>
<keyword evidence="4" id="KW-0479">Metal-binding</keyword>
<dbReference type="GO" id="GO:0005634">
    <property type="term" value="C:nucleus"/>
    <property type="evidence" value="ECO:0007669"/>
    <property type="project" value="TreeGrafter"/>
</dbReference>
<feature type="binding site" evidence="4">
    <location>
        <position position="168"/>
    </location>
    <ligand>
        <name>Zn(2+)</name>
        <dbReference type="ChEBI" id="CHEBI:29105"/>
    </ligand>
</feature>
<feature type="domain" description="Deacetylase sirtuin-type" evidence="5">
    <location>
        <begin position="5"/>
        <end position="293"/>
    </location>
</feature>
<dbReference type="SUPFAM" id="SSF52467">
    <property type="entry name" value="DHS-like NAD/FAD-binding domain"/>
    <property type="match status" value="1"/>
</dbReference>
<evidence type="ECO:0000256" key="2">
    <source>
        <dbReference type="ARBA" id="ARBA00022679"/>
    </source>
</evidence>
<dbReference type="GO" id="GO:0046872">
    <property type="term" value="F:metal ion binding"/>
    <property type="evidence" value="ECO:0007669"/>
    <property type="project" value="UniProtKB-KW"/>
</dbReference>
<gene>
    <name evidence="6" type="ORF">C8A03DRAFT_48128</name>
</gene>
<dbReference type="GO" id="GO:0070403">
    <property type="term" value="F:NAD+ binding"/>
    <property type="evidence" value="ECO:0007669"/>
    <property type="project" value="InterPro"/>
</dbReference>
<feature type="active site" description="Proton acceptor" evidence="4">
    <location>
        <position position="132"/>
    </location>
</feature>
<proteinExistence type="inferred from homology"/>
<dbReference type="InterPro" id="IPR003000">
    <property type="entry name" value="Sirtuin"/>
</dbReference>
<name>A0AAN7C0W3_9PEZI</name>
<organism evidence="6 7">
    <name type="scientific">Achaetomium macrosporum</name>
    <dbReference type="NCBI Taxonomy" id="79813"/>
    <lineage>
        <taxon>Eukaryota</taxon>
        <taxon>Fungi</taxon>
        <taxon>Dikarya</taxon>
        <taxon>Ascomycota</taxon>
        <taxon>Pezizomycotina</taxon>
        <taxon>Sordariomycetes</taxon>
        <taxon>Sordariomycetidae</taxon>
        <taxon>Sordariales</taxon>
        <taxon>Chaetomiaceae</taxon>
        <taxon>Achaetomium</taxon>
    </lineage>
</organism>
<keyword evidence="2" id="KW-0808">Transferase</keyword>
<comment type="similarity">
    <text evidence="1">Belongs to the sirtuin family. Class I subfamily.</text>
</comment>
<protein>
    <submittedName>
        <fullName evidence="6">DHS-like NAD/FAD-binding domain-containing protein</fullName>
    </submittedName>
</protein>
<dbReference type="PROSITE" id="PS50305">
    <property type="entry name" value="SIRTUIN"/>
    <property type="match status" value="1"/>
</dbReference>
<feature type="binding site" evidence="4">
    <location>
        <position position="140"/>
    </location>
    <ligand>
        <name>Zn(2+)</name>
        <dbReference type="ChEBI" id="CHEBI:29105"/>
    </ligand>
</feature>
<feature type="binding site" evidence="4">
    <location>
        <position position="165"/>
    </location>
    <ligand>
        <name>Zn(2+)</name>
        <dbReference type="ChEBI" id="CHEBI:29105"/>
    </ligand>
</feature>
<dbReference type="PANTHER" id="PTHR11085">
    <property type="entry name" value="NAD-DEPENDENT PROTEIN DEACYLASE SIRTUIN-5, MITOCHONDRIAL-RELATED"/>
    <property type="match status" value="1"/>
</dbReference>
<dbReference type="Gene3D" id="3.40.50.1220">
    <property type="entry name" value="TPP-binding domain"/>
    <property type="match status" value="1"/>
</dbReference>
<dbReference type="Proteomes" id="UP001303760">
    <property type="component" value="Unassembled WGS sequence"/>
</dbReference>
<evidence type="ECO:0000313" key="6">
    <source>
        <dbReference type="EMBL" id="KAK4233274.1"/>
    </source>
</evidence>
<evidence type="ECO:0000256" key="3">
    <source>
        <dbReference type="ARBA" id="ARBA00023027"/>
    </source>
</evidence>
<dbReference type="InterPro" id="IPR026590">
    <property type="entry name" value="Ssirtuin_cat_dom"/>
</dbReference>
<evidence type="ECO:0000313" key="7">
    <source>
        <dbReference type="Proteomes" id="UP001303760"/>
    </source>
</evidence>
<evidence type="ECO:0000259" key="5">
    <source>
        <dbReference type="PROSITE" id="PS50305"/>
    </source>
</evidence>
<accession>A0AAN7C0W3</accession>
<dbReference type="AlphaFoldDB" id="A0AAN7C0W3"/>
<reference evidence="6" key="1">
    <citation type="journal article" date="2023" name="Mol. Phylogenet. Evol.">
        <title>Genome-scale phylogeny and comparative genomics of the fungal order Sordariales.</title>
        <authorList>
            <person name="Hensen N."/>
            <person name="Bonometti L."/>
            <person name="Westerberg I."/>
            <person name="Brannstrom I.O."/>
            <person name="Guillou S."/>
            <person name="Cros-Aarteil S."/>
            <person name="Calhoun S."/>
            <person name="Haridas S."/>
            <person name="Kuo A."/>
            <person name="Mondo S."/>
            <person name="Pangilinan J."/>
            <person name="Riley R."/>
            <person name="LaButti K."/>
            <person name="Andreopoulos B."/>
            <person name="Lipzen A."/>
            <person name="Chen C."/>
            <person name="Yan M."/>
            <person name="Daum C."/>
            <person name="Ng V."/>
            <person name="Clum A."/>
            <person name="Steindorff A."/>
            <person name="Ohm R.A."/>
            <person name="Martin F."/>
            <person name="Silar P."/>
            <person name="Natvig D.O."/>
            <person name="Lalanne C."/>
            <person name="Gautier V."/>
            <person name="Ament-Velasquez S.L."/>
            <person name="Kruys A."/>
            <person name="Hutchinson M.I."/>
            <person name="Powell A.J."/>
            <person name="Barry K."/>
            <person name="Miller A.N."/>
            <person name="Grigoriev I.V."/>
            <person name="Debuchy R."/>
            <person name="Gladieux P."/>
            <person name="Hiltunen Thoren M."/>
            <person name="Johannesson H."/>
        </authorList>
    </citation>
    <scope>NUCLEOTIDE SEQUENCE</scope>
    <source>
        <strain evidence="6">CBS 532.94</strain>
    </source>
</reference>
<dbReference type="InterPro" id="IPR050134">
    <property type="entry name" value="NAD-dep_sirtuin_deacylases"/>
</dbReference>
<reference evidence="6" key="2">
    <citation type="submission" date="2023-05" db="EMBL/GenBank/DDBJ databases">
        <authorList>
            <consortium name="Lawrence Berkeley National Laboratory"/>
            <person name="Steindorff A."/>
            <person name="Hensen N."/>
            <person name="Bonometti L."/>
            <person name="Westerberg I."/>
            <person name="Brannstrom I.O."/>
            <person name="Guillou S."/>
            <person name="Cros-Aarteil S."/>
            <person name="Calhoun S."/>
            <person name="Haridas S."/>
            <person name="Kuo A."/>
            <person name="Mondo S."/>
            <person name="Pangilinan J."/>
            <person name="Riley R."/>
            <person name="Labutti K."/>
            <person name="Andreopoulos B."/>
            <person name="Lipzen A."/>
            <person name="Chen C."/>
            <person name="Yanf M."/>
            <person name="Daum C."/>
            <person name="Ng V."/>
            <person name="Clum A."/>
            <person name="Ohm R."/>
            <person name="Martin F."/>
            <person name="Silar P."/>
            <person name="Natvig D."/>
            <person name="Lalanne C."/>
            <person name="Gautier V."/>
            <person name="Ament-Velasquez S.L."/>
            <person name="Kruys A."/>
            <person name="Hutchinson M.I."/>
            <person name="Powell A.J."/>
            <person name="Barry K."/>
            <person name="Miller A.N."/>
            <person name="Grigoriev I.V."/>
            <person name="Debuchy R."/>
            <person name="Gladieux P."/>
            <person name="Thoren M.H."/>
            <person name="Johannesson H."/>
        </authorList>
    </citation>
    <scope>NUCLEOTIDE SEQUENCE</scope>
    <source>
        <strain evidence="6">CBS 532.94</strain>
    </source>
</reference>
<dbReference type="PANTHER" id="PTHR11085:SF8">
    <property type="entry name" value="NAD-DEPENDENT HISTONE DEACETYLASE HST3"/>
    <property type="match status" value="1"/>
</dbReference>
<dbReference type="InterPro" id="IPR029035">
    <property type="entry name" value="DHS-like_NAD/FAD-binding_dom"/>
</dbReference>
<sequence length="344" mass="37855">MIHVEPQSYDYLDGIAHALRCARKVVVLTGAGISTAAGIPDYRSRCGLYAEHDTFCAAALRDPRRRADSFRSALHLYKLAKDSKPTEAHTFVSQLRKVGKLLRCYTQNVDQLHGRAGLSTGLVENVKCVPLHGTIDSLRCSNCCKTLAWTETLQARVAAGQEIPCPGCLDAPRRPGAPPRRSSTIGRLRPNIVYLKEEHPQGEDIAELINRDVSAGPDTVLIFGTSFEVSGPWDLVKRFAKVAGANGGKVIYVNRTKASRQGWKDVFDYWVEWECDSWVQDLMSRGAPLLYVASVWETKIVPTLSSFLGQHRPCDSKLKGHNPPDGPTTAAYAGAEGDTIVRRL</sequence>
<feature type="binding site" evidence="4">
    <location>
        <position position="143"/>
    </location>
    <ligand>
        <name>Zn(2+)</name>
        <dbReference type="ChEBI" id="CHEBI:29105"/>
    </ligand>
</feature>
<dbReference type="EMBL" id="MU860603">
    <property type="protein sequence ID" value="KAK4233274.1"/>
    <property type="molecule type" value="Genomic_DNA"/>
</dbReference>
<comment type="caution">
    <text evidence="6">The sequence shown here is derived from an EMBL/GenBank/DDBJ whole genome shotgun (WGS) entry which is preliminary data.</text>
</comment>
<dbReference type="Pfam" id="PF02146">
    <property type="entry name" value="SIR2"/>
    <property type="match status" value="1"/>
</dbReference>
<keyword evidence="3" id="KW-0520">NAD</keyword>